<dbReference type="Pfam" id="PF00583">
    <property type="entry name" value="Acetyltransf_1"/>
    <property type="match status" value="1"/>
</dbReference>
<dbReference type="Gene3D" id="3.40.630.30">
    <property type="match status" value="1"/>
</dbReference>
<evidence type="ECO:0000256" key="1">
    <source>
        <dbReference type="SAM" id="MobiDB-lite"/>
    </source>
</evidence>
<protein>
    <recommendedName>
        <fullName evidence="2">N-acetyltransferase domain-containing protein</fullName>
    </recommendedName>
</protein>
<evidence type="ECO:0000313" key="4">
    <source>
        <dbReference type="Proteomes" id="UP000504636"/>
    </source>
</evidence>
<dbReference type="SUPFAM" id="SSF55729">
    <property type="entry name" value="Acyl-CoA N-acyltransferases (Nat)"/>
    <property type="match status" value="1"/>
</dbReference>
<feature type="region of interest" description="Disordered" evidence="1">
    <location>
        <begin position="1"/>
        <end position="32"/>
    </location>
</feature>
<reference evidence="3 5" key="1">
    <citation type="journal article" date="2020" name="Stud. Mycol.">
        <title>101 Dothideomycetes genomes: a test case for predicting lifestyles and emergence of pathogens.</title>
        <authorList>
            <person name="Haridas S."/>
            <person name="Albert R."/>
            <person name="Binder M."/>
            <person name="Bloem J."/>
            <person name="Labutti K."/>
            <person name="Salamov A."/>
            <person name="Andreopoulos B."/>
            <person name="Baker S."/>
            <person name="Barry K."/>
            <person name="Bills G."/>
            <person name="Bluhm B."/>
            <person name="Cannon C."/>
            <person name="Castanera R."/>
            <person name="Culley D."/>
            <person name="Daum C."/>
            <person name="Ezra D."/>
            <person name="Gonzalez J."/>
            <person name="Henrissat B."/>
            <person name="Kuo A."/>
            <person name="Liang C."/>
            <person name="Lipzen A."/>
            <person name="Lutzoni F."/>
            <person name="Magnuson J."/>
            <person name="Mondo S."/>
            <person name="Nolan M."/>
            <person name="Ohm R."/>
            <person name="Pangilinan J."/>
            <person name="Park H.-J."/>
            <person name="Ramirez L."/>
            <person name="Alfaro M."/>
            <person name="Sun H."/>
            <person name="Tritt A."/>
            <person name="Yoshinaga Y."/>
            <person name="Zwiers L.-H."/>
            <person name="Turgeon B."/>
            <person name="Goodwin S."/>
            <person name="Spatafora J."/>
            <person name="Crous P."/>
            <person name="Grigoriev I."/>
        </authorList>
    </citation>
    <scope>NUCLEOTIDE SEQUENCE</scope>
    <source>
        <strain evidence="3 5">CBS 304.34</strain>
    </source>
</reference>
<feature type="domain" description="N-acetyltransferase" evidence="2">
    <location>
        <begin position="224"/>
        <end position="417"/>
    </location>
</feature>
<dbReference type="OrthoDB" id="2129362at2759"/>
<reference evidence="5" key="2">
    <citation type="submission" date="2020-04" db="EMBL/GenBank/DDBJ databases">
        <authorList>
            <consortium name="NCBI Genome Project"/>
        </authorList>
    </citation>
    <scope>NUCLEOTIDE SEQUENCE</scope>
    <source>
        <strain evidence="5">CBS 304.34</strain>
    </source>
</reference>
<evidence type="ECO:0000259" key="2">
    <source>
        <dbReference type="PROSITE" id="PS51186"/>
    </source>
</evidence>
<dbReference type="Proteomes" id="UP000504636">
    <property type="component" value="Unplaced"/>
</dbReference>
<reference evidence="5" key="3">
    <citation type="submission" date="2025-04" db="UniProtKB">
        <authorList>
            <consortium name="RefSeq"/>
        </authorList>
    </citation>
    <scope>IDENTIFICATION</scope>
    <source>
        <strain evidence="5">CBS 304.34</strain>
    </source>
</reference>
<dbReference type="GO" id="GO:0016747">
    <property type="term" value="F:acyltransferase activity, transferring groups other than amino-acyl groups"/>
    <property type="evidence" value="ECO:0007669"/>
    <property type="project" value="InterPro"/>
</dbReference>
<name>A0A6A6Z636_9PEZI</name>
<accession>A0A6A6Z636</accession>
<proteinExistence type="predicted"/>
<feature type="non-terminal residue" evidence="3">
    <location>
        <position position="1"/>
    </location>
</feature>
<evidence type="ECO:0000313" key="3">
    <source>
        <dbReference type="EMBL" id="KAF2816133.1"/>
    </source>
</evidence>
<dbReference type="InterPro" id="IPR000182">
    <property type="entry name" value="GNAT_dom"/>
</dbReference>
<dbReference type="InterPro" id="IPR016181">
    <property type="entry name" value="Acyl_CoA_acyltransferase"/>
</dbReference>
<keyword evidence="4" id="KW-1185">Reference proteome</keyword>
<organism evidence="3">
    <name type="scientific">Mytilinidion resinicola</name>
    <dbReference type="NCBI Taxonomy" id="574789"/>
    <lineage>
        <taxon>Eukaryota</taxon>
        <taxon>Fungi</taxon>
        <taxon>Dikarya</taxon>
        <taxon>Ascomycota</taxon>
        <taxon>Pezizomycotina</taxon>
        <taxon>Dothideomycetes</taxon>
        <taxon>Pleosporomycetidae</taxon>
        <taxon>Mytilinidiales</taxon>
        <taxon>Mytilinidiaceae</taxon>
        <taxon>Mytilinidion</taxon>
    </lineage>
</organism>
<dbReference type="EMBL" id="MU003693">
    <property type="protein sequence ID" value="KAF2816133.1"/>
    <property type="molecule type" value="Genomic_DNA"/>
</dbReference>
<dbReference type="GeneID" id="54455956"/>
<dbReference type="RefSeq" id="XP_033583097.1">
    <property type="nucleotide sequence ID" value="XM_033715063.1"/>
</dbReference>
<evidence type="ECO:0000313" key="5">
    <source>
        <dbReference type="RefSeq" id="XP_033583097.1"/>
    </source>
</evidence>
<dbReference type="AlphaFoldDB" id="A0A6A6Z636"/>
<dbReference type="PROSITE" id="PS51186">
    <property type="entry name" value="GNAT"/>
    <property type="match status" value="1"/>
</dbReference>
<gene>
    <name evidence="3 5" type="ORF">BDZ99DRAFT_377394</name>
</gene>
<sequence length="440" mass="50128">KAMRPLTDEESDGGVSFKSDSNGDPNHDIRKLTDWDGNWLPAPIEWEGRRGFSDRNFSSRVEGWIVKTEKACRNLEIIDTSAPKFLAKDNGDVAPRVWIPQTIDAESPGAFWRTYQSRAPPPMSDFDPDELPWWEKYESPTSNLLKSIEVPNAFLDREDPTYSKAQQDDGAAGAIKRREHLLKAKQARAAAKTRRQLAESKAAAKMYADHPEPPDNTLHPKVNVFVRPAYPADMEQVRDIYNHYVMHTIQAQEFEPRTRANIVNRVTDITSHGLPYIVAIDRSHKGPNGGLRHLPDRIVGFANADDYASVGSMYRFTVEMELYVHPDYSHKGVGSCLLDKLLDLLDNGYRARGGYDWFAKPDYRSDGQRVVKTVNVQVPYDHNNNYVIEWIKPWLKNFGFRAAGDMRGMAYKNNTVINVAIFQFATSEYIDPRERPTNPL</sequence>